<feature type="region of interest" description="Disordered" evidence="1">
    <location>
        <begin position="108"/>
        <end position="143"/>
    </location>
</feature>
<protein>
    <submittedName>
        <fullName evidence="2">Uncharacterized protein</fullName>
    </submittedName>
</protein>
<evidence type="ECO:0000313" key="3">
    <source>
        <dbReference type="Proteomes" id="UP001381693"/>
    </source>
</evidence>
<evidence type="ECO:0000256" key="1">
    <source>
        <dbReference type="SAM" id="MobiDB-lite"/>
    </source>
</evidence>
<proteinExistence type="predicted"/>
<reference evidence="2 3" key="1">
    <citation type="submission" date="2023-11" db="EMBL/GenBank/DDBJ databases">
        <title>Halocaridina rubra genome assembly.</title>
        <authorList>
            <person name="Smith C."/>
        </authorList>
    </citation>
    <scope>NUCLEOTIDE SEQUENCE [LARGE SCALE GENOMIC DNA]</scope>
    <source>
        <strain evidence="2">EP-1</strain>
        <tissue evidence="2">Whole</tissue>
    </source>
</reference>
<organism evidence="2 3">
    <name type="scientific">Halocaridina rubra</name>
    <name type="common">Hawaiian red shrimp</name>
    <dbReference type="NCBI Taxonomy" id="373956"/>
    <lineage>
        <taxon>Eukaryota</taxon>
        <taxon>Metazoa</taxon>
        <taxon>Ecdysozoa</taxon>
        <taxon>Arthropoda</taxon>
        <taxon>Crustacea</taxon>
        <taxon>Multicrustacea</taxon>
        <taxon>Malacostraca</taxon>
        <taxon>Eumalacostraca</taxon>
        <taxon>Eucarida</taxon>
        <taxon>Decapoda</taxon>
        <taxon>Pleocyemata</taxon>
        <taxon>Caridea</taxon>
        <taxon>Atyoidea</taxon>
        <taxon>Atyidae</taxon>
        <taxon>Halocaridina</taxon>
    </lineage>
</organism>
<dbReference type="EMBL" id="JAXCGZ010013745">
    <property type="protein sequence ID" value="KAK7072014.1"/>
    <property type="molecule type" value="Genomic_DNA"/>
</dbReference>
<keyword evidence="3" id="KW-1185">Reference proteome</keyword>
<dbReference type="Proteomes" id="UP001381693">
    <property type="component" value="Unassembled WGS sequence"/>
</dbReference>
<comment type="caution">
    <text evidence="2">The sequence shown here is derived from an EMBL/GenBank/DDBJ whole genome shotgun (WGS) entry which is preliminary data.</text>
</comment>
<evidence type="ECO:0000313" key="2">
    <source>
        <dbReference type="EMBL" id="KAK7072014.1"/>
    </source>
</evidence>
<sequence>MISNSAEVIKYDNWVSSTTTGSRVECKQTEASTATITFSRRFRILRTLKSTTQRSCMKPPETPTTTGSKKTIMIAVRLQYHSPPVHGSQISPQTKVLILLPSYPALPTSAQFPPPNASTSSSSPRLMDVNQVPPPLHHDSILS</sequence>
<dbReference type="AlphaFoldDB" id="A0AAN8X329"/>
<gene>
    <name evidence="2" type="ORF">SK128_018938</name>
</gene>
<accession>A0AAN8X329</accession>
<name>A0AAN8X329_HALRR</name>